<dbReference type="Gene3D" id="3.90.180.10">
    <property type="entry name" value="Medium-chain alcohol dehydrogenases, catalytic domain"/>
    <property type="match status" value="1"/>
</dbReference>
<dbReference type="CDD" id="cd05289">
    <property type="entry name" value="MDR_like_2"/>
    <property type="match status" value="1"/>
</dbReference>
<dbReference type="InterPro" id="IPR036291">
    <property type="entry name" value="NAD(P)-bd_dom_sf"/>
</dbReference>
<keyword evidence="2" id="KW-0560">Oxidoreductase</keyword>
<dbReference type="SUPFAM" id="SSF51735">
    <property type="entry name" value="NAD(P)-binding Rossmann-fold domains"/>
    <property type="match status" value="1"/>
</dbReference>
<feature type="domain" description="Enoyl reductase (ER)" evidence="3">
    <location>
        <begin position="12"/>
        <end position="302"/>
    </location>
</feature>
<dbReference type="GO" id="GO:0070402">
    <property type="term" value="F:NADPH binding"/>
    <property type="evidence" value="ECO:0007669"/>
    <property type="project" value="TreeGrafter"/>
</dbReference>
<dbReference type="Pfam" id="PF08240">
    <property type="entry name" value="ADH_N"/>
    <property type="match status" value="1"/>
</dbReference>
<evidence type="ECO:0000259" key="3">
    <source>
        <dbReference type="SMART" id="SM00829"/>
    </source>
</evidence>
<dbReference type="InterPro" id="IPR011032">
    <property type="entry name" value="GroES-like_sf"/>
</dbReference>
<organism evidence="4 5">
    <name type="scientific">Tunturiibacter lichenicola</name>
    <dbReference type="NCBI Taxonomy" id="2051959"/>
    <lineage>
        <taxon>Bacteria</taxon>
        <taxon>Pseudomonadati</taxon>
        <taxon>Acidobacteriota</taxon>
        <taxon>Terriglobia</taxon>
        <taxon>Terriglobales</taxon>
        <taxon>Acidobacteriaceae</taxon>
        <taxon>Tunturiibacter</taxon>
    </lineage>
</organism>
<dbReference type="AlphaFoldDB" id="A0A7Y9NJJ5"/>
<evidence type="ECO:0000313" key="5">
    <source>
        <dbReference type="Proteomes" id="UP000534186"/>
    </source>
</evidence>
<name>A0A7Y9NJJ5_9BACT</name>
<gene>
    <name evidence="4" type="ORF">HDF12_000772</name>
</gene>
<dbReference type="InterPro" id="IPR013154">
    <property type="entry name" value="ADH-like_N"/>
</dbReference>
<dbReference type="Gene3D" id="3.40.50.720">
    <property type="entry name" value="NAD(P)-binding Rossmann-like Domain"/>
    <property type="match status" value="1"/>
</dbReference>
<dbReference type="Pfam" id="PF13602">
    <property type="entry name" value="ADH_zinc_N_2"/>
    <property type="match status" value="1"/>
</dbReference>
<keyword evidence="1" id="KW-0521">NADP</keyword>
<reference evidence="4 5" key="1">
    <citation type="submission" date="2020-07" db="EMBL/GenBank/DDBJ databases">
        <title>Genomic Encyclopedia of Type Strains, Phase IV (KMG-V): Genome sequencing to study the core and pangenomes of soil and plant-associated prokaryotes.</title>
        <authorList>
            <person name="Whitman W."/>
        </authorList>
    </citation>
    <scope>NUCLEOTIDE SEQUENCE [LARGE SCALE GENOMIC DNA]</scope>
    <source>
        <strain evidence="4 5">M8UP30</strain>
    </source>
</reference>
<evidence type="ECO:0000256" key="1">
    <source>
        <dbReference type="ARBA" id="ARBA00022857"/>
    </source>
</evidence>
<dbReference type="GO" id="GO:0016651">
    <property type="term" value="F:oxidoreductase activity, acting on NAD(P)H"/>
    <property type="evidence" value="ECO:0007669"/>
    <property type="project" value="TreeGrafter"/>
</dbReference>
<dbReference type="EMBL" id="JACCCV010000001">
    <property type="protein sequence ID" value="NYF50407.1"/>
    <property type="molecule type" value="Genomic_DNA"/>
</dbReference>
<proteinExistence type="predicted"/>
<comment type="caution">
    <text evidence="4">The sequence shown here is derived from an EMBL/GenBank/DDBJ whole genome shotgun (WGS) entry which is preliminary data.</text>
</comment>
<dbReference type="InterPro" id="IPR020843">
    <property type="entry name" value="ER"/>
</dbReference>
<protein>
    <submittedName>
        <fullName evidence="4">NADPH:quinone reductase-like Zn-dependent oxidoreductase</fullName>
    </submittedName>
</protein>
<dbReference type="SMART" id="SM00829">
    <property type="entry name" value="PKS_ER"/>
    <property type="match status" value="1"/>
</dbReference>
<dbReference type="Proteomes" id="UP000534186">
    <property type="component" value="Unassembled WGS sequence"/>
</dbReference>
<sequence>MTMKAVVLHEYGGPDKLKYEEWGDPQAGDGQILIRVTAAGVNPIDWKIRSGAMKDFMPLELPTILGYDYSGVVRSVGKGVTGYAEGDKVFGRAGKTYAEFLLADLAGLSKVPDGLDPIEAAALPVVLNTGHQLITEAGKVQPGQTVIITGALGSVGRTAVWVAKKLGAHVIAGVRGSQKKAAEELGADAVLALDSQQEMDSLGLVEVVADTIGGKVSDALLGKVKPGGTYASVVGPPLNAKLYPNVKVEAFGSHPDAAGMRALAEDIANGRFKISIDRTMPLADAAKAHAEAEKGGIGKILLLA</sequence>
<evidence type="ECO:0000256" key="2">
    <source>
        <dbReference type="ARBA" id="ARBA00023002"/>
    </source>
</evidence>
<dbReference type="SUPFAM" id="SSF50129">
    <property type="entry name" value="GroES-like"/>
    <property type="match status" value="1"/>
</dbReference>
<accession>A0A7Y9NJJ5</accession>
<evidence type="ECO:0000313" key="4">
    <source>
        <dbReference type="EMBL" id="NYF50407.1"/>
    </source>
</evidence>
<dbReference type="PANTHER" id="PTHR48106">
    <property type="entry name" value="QUINONE OXIDOREDUCTASE PIG3-RELATED"/>
    <property type="match status" value="1"/>
</dbReference>